<keyword evidence="5" id="KW-0699">rRNA-binding</keyword>
<dbReference type="EMBL" id="PFET01000006">
    <property type="protein sequence ID" value="PJE76028.1"/>
    <property type="molecule type" value="Genomic_DNA"/>
</dbReference>
<dbReference type="AlphaFoldDB" id="A0A2M8LF00"/>
<evidence type="ECO:0000313" key="7">
    <source>
        <dbReference type="EMBL" id="PJE76028.1"/>
    </source>
</evidence>
<comment type="function">
    <text evidence="5">One of the primary rRNA binding proteins, this protein initially binds near the 5'-end of the 23S rRNA. It is important during the early stages of 50S assembly. It makes multiple contacts with different domains of the 23S rRNA in the assembled 50S subunit and ribosome.</text>
</comment>
<dbReference type="Gene3D" id="3.40.1370.10">
    <property type="match status" value="1"/>
</dbReference>
<keyword evidence="3 5" id="KW-0687">Ribonucleoprotein</keyword>
<dbReference type="InterPro" id="IPR013005">
    <property type="entry name" value="Ribosomal_uL4-like"/>
</dbReference>
<dbReference type="Proteomes" id="UP000231152">
    <property type="component" value="Unassembled WGS sequence"/>
</dbReference>
<gene>
    <name evidence="5" type="primary">rplD</name>
    <name evidence="7" type="ORF">COV04_01640</name>
</gene>
<reference evidence="7 8" key="1">
    <citation type="submission" date="2017-09" db="EMBL/GenBank/DDBJ databases">
        <title>Depth-based differentiation of microbial function through sediment-hosted aquifers and enrichment of novel symbionts in the deep terrestrial subsurface.</title>
        <authorList>
            <person name="Probst A.J."/>
            <person name="Ladd B."/>
            <person name="Jarett J.K."/>
            <person name="Geller-Mcgrath D.E."/>
            <person name="Sieber C.M."/>
            <person name="Emerson J.B."/>
            <person name="Anantharaman K."/>
            <person name="Thomas B.C."/>
            <person name="Malmstrom R."/>
            <person name="Stieglmeier M."/>
            <person name="Klingl A."/>
            <person name="Woyke T."/>
            <person name="Ryan C.M."/>
            <person name="Banfield J.F."/>
        </authorList>
    </citation>
    <scope>NUCLEOTIDE SEQUENCE [LARGE SCALE GENOMIC DNA]</scope>
    <source>
        <strain evidence="7">CG10_big_fil_rev_8_21_14_0_10_48_11</strain>
    </source>
</reference>
<evidence type="ECO:0000256" key="5">
    <source>
        <dbReference type="HAMAP-Rule" id="MF_01328"/>
    </source>
</evidence>
<comment type="function">
    <text evidence="5">Forms part of the polypeptide exit tunnel.</text>
</comment>
<dbReference type="PANTHER" id="PTHR10746:SF6">
    <property type="entry name" value="LARGE RIBOSOMAL SUBUNIT PROTEIN UL4M"/>
    <property type="match status" value="1"/>
</dbReference>
<dbReference type="GO" id="GO:0006412">
    <property type="term" value="P:translation"/>
    <property type="evidence" value="ECO:0007669"/>
    <property type="project" value="UniProtKB-UniRule"/>
</dbReference>
<protein>
    <recommendedName>
        <fullName evidence="4 5">Large ribosomal subunit protein uL4</fullName>
    </recommendedName>
</protein>
<keyword evidence="5" id="KW-0694">RNA-binding</keyword>
<accession>A0A2M8LF00</accession>
<evidence type="ECO:0000313" key="8">
    <source>
        <dbReference type="Proteomes" id="UP000231152"/>
    </source>
</evidence>
<evidence type="ECO:0000256" key="6">
    <source>
        <dbReference type="SAM" id="MobiDB-lite"/>
    </source>
</evidence>
<dbReference type="GO" id="GO:1990904">
    <property type="term" value="C:ribonucleoprotein complex"/>
    <property type="evidence" value="ECO:0007669"/>
    <property type="project" value="UniProtKB-KW"/>
</dbReference>
<name>A0A2M8LF00_9BACT</name>
<evidence type="ECO:0000256" key="2">
    <source>
        <dbReference type="ARBA" id="ARBA00022980"/>
    </source>
</evidence>
<comment type="caution">
    <text evidence="7">The sequence shown here is derived from an EMBL/GenBank/DDBJ whole genome shotgun (WGS) entry which is preliminary data.</text>
</comment>
<sequence>MPKVAVYNAKGESVAERELDDQFFAVAVNPVLVQQVVVAEQANAWASIAHTKNRSEVRGGGKKPWKQKGTGRARHGSIRSPLWRGGGVTFGPRSDVNHSVKLNKKMKRKALLMTLSDKVQGKRFIVLEELATTGKVKDWQDATKKVFATLAEKRRQPKALVVVPSVDSELKRATGNVPGVEAIRADSLNLTALIGHDYTVTTVAGVEAMEQWFAKRN</sequence>
<feature type="region of interest" description="Disordered" evidence="6">
    <location>
        <begin position="53"/>
        <end position="78"/>
    </location>
</feature>
<organism evidence="7 8">
    <name type="scientific">Candidatus Uhrbacteria bacterium CG10_big_fil_rev_8_21_14_0_10_48_11</name>
    <dbReference type="NCBI Taxonomy" id="1975037"/>
    <lineage>
        <taxon>Bacteria</taxon>
        <taxon>Candidatus Uhriibacteriota</taxon>
    </lineage>
</organism>
<evidence type="ECO:0000256" key="4">
    <source>
        <dbReference type="ARBA" id="ARBA00035244"/>
    </source>
</evidence>
<dbReference type="NCBIfam" id="TIGR03953">
    <property type="entry name" value="rplD_bact"/>
    <property type="match status" value="1"/>
</dbReference>
<evidence type="ECO:0000256" key="1">
    <source>
        <dbReference type="ARBA" id="ARBA00010528"/>
    </source>
</evidence>
<comment type="similarity">
    <text evidence="1 5">Belongs to the universal ribosomal protein uL4 family.</text>
</comment>
<dbReference type="PANTHER" id="PTHR10746">
    <property type="entry name" value="50S RIBOSOMAL PROTEIN L4"/>
    <property type="match status" value="1"/>
</dbReference>
<dbReference type="GO" id="GO:0003735">
    <property type="term" value="F:structural constituent of ribosome"/>
    <property type="evidence" value="ECO:0007669"/>
    <property type="project" value="InterPro"/>
</dbReference>
<dbReference type="InterPro" id="IPR002136">
    <property type="entry name" value="Ribosomal_uL4"/>
</dbReference>
<keyword evidence="2 5" id="KW-0689">Ribosomal protein</keyword>
<feature type="compositionally biased region" description="Basic residues" evidence="6">
    <location>
        <begin position="60"/>
        <end position="77"/>
    </location>
</feature>
<proteinExistence type="inferred from homology"/>
<dbReference type="HAMAP" id="MF_01328_B">
    <property type="entry name" value="Ribosomal_uL4_B"/>
    <property type="match status" value="1"/>
</dbReference>
<dbReference type="InterPro" id="IPR023574">
    <property type="entry name" value="Ribosomal_uL4_dom_sf"/>
</dbReference>
<dbReference type="Pfam" id="PF00573">
    <property type="entry name" value="Ribosomal_L4"/>
    <property type="match status" value="1"/>
</dbReference>
<dbReference type="GO" id="GO:0005840">
    <property type="term" value="C:ribosome"/>
    <property type="evidence" value="ECO:0007669"/>
    <property type="project" value="UniProtKB-KW"/>
</dbReference>
<dbReference type="GO" id="GO:0019843">
    <property type="term" value="F:rRNA binding"/>
    <property type="evidence" value="ECO:0007669"/>
    <property type="project" value="UniProtKB-UniRule"/>
</dbReference>
<dbReference type="SUPFAM" id="SSF52166">
    <property type="entry name" value="Ribosomal protein L4"/>
    <property type="match status" value="1"/>
</dbReference>
<comment type="subunit">
    <text evidence="5">Part of the 50S ribosomal subunit.</text>
</comment>
<evidence type="ECO:0000256" key="3">
    <source>
        <dbReference type="ARBA" id="ARBA00023274"/>
    </source>
</evidence>